<dbReference type="Proteomes" id="UP000193834">
    <property type="component" value="Unassembled WGS sequence"/>
</dbReference>
<gene>
    <name evidence="2" type="ORF">SAMN06295960_2714</name>
</gene>
<organism evidence="2 3">
    <name type="scientific">Paenibacillus aquistagni</name>
    <dbReference type="NCBI Taxonomy" id="1852522"/>
    <lineage>
        <taxon>Bacteria</taxon>
        <taxon>Bacillati</taxon>
        <taxon>Bacillota</taxon>
        <taxon>Bacilli</taxon>
        <taxon>Bacillales</taxon>
        <taxon>Paenibacillaceae</taxon>
        <taxon>Paenibacillus</taxon>
    </lineage>
</organism>
<proteinExistence type="predicted"/>
<feature type="transmembrane region" description="Helical" evidence="1">
    <location>
        <begin position="86"/>
        <end position="103"/>
    </location>
</feature>
<dbReference type="OrthoDB" id="2925556at2"/>
<keyword evidence="1" id="KW-0472">Membrane</keyword>
<dbReference type="RefSeq" id="WP_085494881.1">
    <property type="nucleotide sequence ID" value="NZ_FXAZ01000003.1"/>
</dbReference>
<evidence type="ECO:0000313" key="3">
    <source>
        <dbReference type="Proteomes" id="UP000193834"/>
    </source>
</evidence>
<keyword evidence="3" id="KW-1185">Reference proteome</keyword>
<reference evidence="2 3" key="1">
    <citation type="submission" date="2017-04" db="EMBL/GenBank/DDBJ databases">
        <authorList>
            <person name="Afonso C.L."/>
            <person name="Miller P.J."/>
            <person name="Scott M.A."/>
            <person name="Spackman E."/>
            <person name="Goraichik I."/>
            <person name="Dimitrov K.M."/>
            <person name="Suarez D.L."/>
            <person name="Swayne D.E."/>
        </authorList>
    </citation>
    <scope>NUCLEOTIDE SEQUENCE [LARGE SCALE GENOMIC DNA]</scope>
    <source>
        <strain evidence="2 3">11</strain>
    </source>
</reference>
<keyword evidence="1" id="KW-0812">Transmembrane</keyword>
<dbReference type="AlphaFoldDB" id="A0A1X7KV59"/>
<sequence>MTKKQPVTLLPYHKTTYRYQKLKICNHCRQYTLIADEPCPHCGRDQLISIEKKAEQLAQRSTAIHVLLMIAAALLGILFGETFLQMGLAAAVGAAAVAVYVIIRERTKSFFAMKELGQLIERDEAKMIEGLFRNWEDAIELWKTEPVNTYERLREISTLQRSEMIRIQQIALLNTFILRKDMEIDLEPIMLRHFEPMLAELIGEVAKVKRDAIKEHAIKYMVNYEIEVLELNQGDQLLAQVVGAAVRMRTYVEAYPNFIARYARYLPKERFLRLYNMLSRSASSSLGHLTDEVYRIYKERYQWDADFQSGSKGL</sequence>
<dbReference type="EMBL" id="FXAZ01000003">
    <property type="protein sequence ID" value="SMG45161.1"/>
    <property type="molecule type" value="Genomic_DNA"/>
</dbReference>
<dbReference type="STRING" id="1852522.SAMN06295960_2714"/>
<name>A0A1X7KV59_9BACL</name>
<evidence type="ECO:0000256" key="1">
    <source>
        <dbReference type="SAM" id="Phobius"/>
    </source>
</evidence>
<accession>A0A1X7KV59</accession>
<evidence type="ECO:0000313" key="2">
    <source>
        <dbReference type="EMBL" id="SMG45161.1"/>
    </source>
</evidence>
<feature type="transmembrane region" description="Helical" evidence="1">
    <location>
        <begin position="62"/>
        <end position="80"/>
    </location>
</feature>
<protein>
    <submittedName>
        <fullName evidence="2">Uncharacterized protein</fullName>
    </submittedName>
</protein>
<keyword evidence="1" id="KW-1133">Transmembrane helix</keyword>